<evidence type="ECO:0000313" key="2">
    <source>
        <dbReference type="Proteomes" id="UP001600888"/>
    </source>
</evidence>
<name>A0ABR4F8M2_9PEZI</name>
<protein>
    <submittedName>
        <fullName evidence="1">Uncharacterized protein</fullName>
    </submittedName>
</protein>
<evidence type="ECO:0000313" key="1">
    <source>
        <dbReference type="EMBL" id="KAL2291050.1"/>
    </source>
</evidence>
<dbReference type="EMBL" id="JBAWTH010000007">
    <property type="protein sequence ID" value="KAL2291050.1"/>
    <property type="molecule type" value="Genomic_DNA"/>
</dbReference>
<comment type="caution">
    <text evidence="1">The sequence shown here is derived from an EMBL/GenBank/DDBJ whole genome shotgun (WGS) entry which is preliminary data.</text>
</comment>
<proteinExistence type="predicted"/>
<dbReference type="Proteomes" id="UP001600888">
    <property type="component" value="Unassembled WGS sequence"/>
</dbReference>
<accession>A0ABR4F8M2</accession>
<reference evidence="1 2" key="1">
    <citation type="submission" date="2024-03" db="EMBL/GenBank/DDBJ databases">
        <title>A high-quality draft genome sequence of Diaporthe vaccinii, a causative agent of upright dieback and viscid rot disease in cranberry plants.</title>
        <authorList>
            <person name="Sarrasin M."/>
            <person name="Lang B.F."/>
            <person name="Burger G."/>
        </authorList>
    </citation>
    <scope>NUCLEOTIDE SEQUENCE [LARGE SCALE GENOMIC DNA]</scope>
    <source>
        <strain evidence="1 2">IS7</strain>
    </source>
</reference>
<organism evidence="1 2">
    <name type="scientific">Diaporthe vaccinii</name>
    <dbReference type="NCBI Taxonomy" id="105482"/>
    <lineage>
        <taxon>Eukaryota</taxon>
        <taxon>Fungi</taxon>
        <taxon>Dikarya</taxon>
        <taxon>Ascomycota</taxon>
        <taxon>Pezizomycotina</taxon>
        <taxon>Sordariomycetes</taxon>
        <taxon>Sordariomycetidae</taxon>
        <taxon>Diaporthales</taxon>
        <taxon>Diaporthaceae</taxon>
        <taxon>Diaporthe</taxon>
        <taxon>Diaporthe eres species complex</taxon>
    </lineage>
</organism>
<sequence length="84" mass="9611">MRREHGEIPLLKAINTFDAFLRRYQPVLLAELKLVVARCSLGSSLPHDPKTWNETCVGGLPPKRTSLRHRPRDDHLACLRQRSA</sequence>
<keyword evidence="2" id="KW-1185">Reference proteome</keyword>
<gene>
    <name evidence="1" type="ORF">FJTKL_13745</name>
</gene>